<dbReference type="eggNOG" id="ENOG502SQ17">
    <property type="taxonomic scope" value="Eukaryota"/>
</dbReference>
<dbReference type="Proteomes" id="UP000008983">
    <property type="component" value="Unassembled WGS sequence"/>
</dbReference>
<dbReference type="AlphaFoldDB" id="G0QT76"/>
<organism evidence="1 2">
    <name type="scientific">Ichthyophthirius multifiliis</name>
    <name type="common">White spot disease agent</name>
    <name type="synonym">Ich</name>
    <dbReference type="NCBI Taxonomy" id="5932"/>
    <lineage>
        <taxon>Eukaryota</taxon>
        <taxon>Sar</taxon>
        <taxon>Alveolata</taxon>
        <taxon>Ciliophora</taxon>
        <taxon>Intramacronucleata</taxon>
        <taxon>Oligohymenophorea</taxon>
        <taxon>Hymenostomatida</taxon>
        <taxon>Ophryoglenina</taxon>
        <taxon>Ichthyophthirius</taxon>
    </lineage>
</organism>
<dbReference type="EMBL" id="GL983843">
    <property type="protein sequence ID" value="EGR31601.1"/>
    <property type="molecule type" value="Genomic_DNA"/>
</dbReference>
<sequence length="446" mass="52358">MSIEEIARTVKLYAHSNRSNPDFFRLIENELFERELDVVNYRVVGTLLEGFSHSNLGSATLYNSLANTIKIAQHEIHPLELAKYAFYFSKTNENIKGGFGVYKIAEDKLKNILEVTDFEDIIKIVKYFVSQNIGSNAFLELVEKSLMKQYPGNDMGGIPPGYLVKLIKYTSKHYFQYNDKALFHKLEADAIKLIPFLTSQQVLTILWSYSRARRGSLDLYKKLEERILEIGIEKFQSHYLVKILTGMNIRNAFQSLNEQLLTPILKYMKSQIGKCKYSEALNFLYTLVEVPPYHLINEDGQRRNIQEEYDKLFVEFEYSYYKKAQYKYKIDETCQIYYAFCQNNFGSSSEFLSFIEQQLTPTSIPKPYFAKIIYSFTQHMKFSQALPLIPIIKELMKYGDIKYFFSHEDYIRICWSSLLLEQTIKNSQEIDQHDEDTAYLKNYSKK</sequence>
<protein>
    <submittedName>
        <fullName evidence="1">Uncharacterized protein</fullName>
    </submittedName>
</protein>
<dbReference type="InParanoid" id="G0QT76"/>
<gene>
    <name evidence="1" type="ORF">IMG5_106540</name>
</gene>
<name>G0QT76_ICHMU</name>
<dbReference type="RefSeq" id="XP_004035087.1">
    <property type="nucleotide sequence ID" value="XM_004035039.1"/>
</dbReference>
<keyword evidence="2" id="KW-1185">Reference proteome</keyword>
<evidence type="ECO:0000313" key="2">
    <source>
        <dbReference type="Proteomes" id="UP000008983"/>
    </source>
</evidence>
<proteinExistence type="predicted"/>
<dbReference type="OrthoDB" id="293325at2759"/>
<reference evidence="1 2" key="1">
    <citation type="submission" date="2011-07" db="EMBL/GenBank/DDBJ databases">
        <authorList>
            <person name="Coyne R."/>
            <person name="Brami D."/>
            <person name="Johnson J."/>
            <person name="Hostetler J."/>
            <person name="Hannick L."/>
            <person name="Clark T."/>
            <person name="Cassidy-Hanley D."/>
            <person name="Inman J."/>
        </authorList>
    </citation>
    <scope>NUCLEOTIDE SEQUENCE [LARGE SCALE GENOMIC DNA]</scope>
    <source>
        <strain evidence="1 2">G5</strain>
    </source>
</reference>
<accession>G0QT76</accession>
<dbReference type="GeneID" id="14907726"/>
<evidence type="ECO:0000313" key="1">
    <source>
        <dbReference type="EMBL" id="EGR31601.1"/>
    </source>
</evidence>